<keyword evidence="2" id="KW-0812">Transmembrane</keyword>
<dbReference type="EMBL" id="BMMF01000004">
    <property type="protein sequence ID" value="GGK30363.1"/>
    <property type="molecule type" value="Genomic_DNA"/>
</dbReference>
<feature type="compositionally biased region" description="Basic and acidic residues" evidence="1">
    <location>
        <begin position="111"/>
        <end position="121"/>
    </location>
</feature>
<dbReference type="Pfam" id="PF12277">
    <property type="entry name" value="DUF3618"/>
    <property type="match status" value="1"/>
</dbReference>
<comment type="caution">
    <text evidence="3">The sequence shown here is derived from an EMBL/GenBank/DDBJ whole genome shotgun (WGS) entry which is preliminary data.</text>
</comment>
<protein>
    <recommendedName>
        <fullName evidence="5">DUF3618 domain-containing protein</fullName>
    </recommendedName>
</protein>
<name>A0A917Q6S2_9HYPH</name>
<sequence>MTKMNDLERDIEESRARLDRTIDKLQDRMNASGVADDVLGTARRYGYGSQLDQAAAAIRNNPIPVLLVAAGIGWLALSMTDGSKRRKAREELRRKGLMDRPPRRHVAGDPTIRDTDVDPLSRGRTVPPDMVRTEGAAPIGAPPVDPITPARPTPYEPVTGTTSGVRR</sequence>
<dbReference type="RefSeq" id="WP_188911487.1">
    <property type="nucleotide sequence ID" value="NZ_BMMF01000004.1"/>
</dbReference>
<gene>
    <name evidence="3" type="ORF">GCM10011322_16150</name>
</gene>
<evidence type="ECO:0000313" key="4">
    <source>
        <dbReference type="Proteomes" id="UP000600449"/>
    </source>
</evidence>
<organism evidence="3 4">
    <name type="scientific">Salinarimonas ramus</name>
    <dbReference type="NCBI Taxonomy" id="690164"/>
    <lineage>
        <taxon>Bacteria</taxon>
        <taxon>Pseudomonadati</taxon>
        <taxon>Pseudomonadota</taxon>
        <taxon>Alphaproteobacteria</taxon>
        <taxon>Hyphomicrobiales</taxon>
        <taxon>Salinarimonadaceae</taxon>
        <taxon>Salinarimonas</taxon>
    </lineage>
</organism>
<feature type="compositionally biased region" description="Basic and acidic residues" evidence="1">
    <location>
        <begin position="88"/>
        <end position="101"/>
    </location>
</feature>
<evidence type="ECO:0000313" key="3">
    <source>
        <dbReference type="EMBL" id="GGK30363.1"/>
    </source>
</evidence>
<dbReference type="InterPro" id="IPR022062">
    <property type="entry name" value="DUF3618"/>
</dbReference>
<keyword evidence="2" id="KW-1133">Transmembrane helix</keyword>
<dbReference type="AlphaFoldDB" id="A0A917Q6S2"/>
<keyword evidence="4" id="KW-1185">Reference proteome</keyword>
<keyword evidence="2" id="KW-0472">Membrane</keyword>
<evidence type="ECO:0000256" key="2">
    <source>
        <dbReference type="SAM" id="Phobius"/>
    </source>
</evidence>
<evidence type="ECO:0000256" key="1">
    <source>
        <dbReference type="SAM" id="MobiDB-lite"/>
    </source>
</evidence>
<evidence type="ECO:0008006" key="5">
    <source>
        <dbReference type="Google" id="ProtNLM"/>
    </source>
</evidence>
<accession>A0A917Q6S2</accession>
<feature type="transmembrane region" description="Helical" evidence="2">
    <location>
        <begin position="63"/>
        <end position="80"/>
    </location>
</feature>
<feature type="compositionally biased region" description="Pro residues" evidence="1">
    <location>
        <begin position="140"/>
        <end position="155"/>
    </location>
</feature>
<dbReference type="Proteomes" id="UP000600449">
    <property type="component" value="Unassembled WGS sequence"/>
</dbReference>
<feature type="region of interest" description="Disordered" evidence="1">
    <location>
        <begin position="81"/>
        <end position="167"/>
    </location>
</feature>
<proteinExistence type="predicted"/>
<reference evidence="3 4" key="1">
    <citation type="journal article" date="2014" name="Int. J. Syst. Evol. Microbiol.">
        <title>Complete genome sequence of Corynebacterium casei LMG S-19264T (=DSM 44701T), isolated from a smear-ripened cheese.</title>
        <authorList>
            <consortium name="US DOE Joint Genome Institute (JGI-PGF)"/>
            <person name="Walter F."/>
            <person name="Albersmeier A."/>
            <person name="Kalinowski J."/>
            <person name="Ruckert C."/>
        </authorList>
    </citation>
    <scope>NUCLEOTIDE SEQUENCE [LARGE SCALE GENOMIC DNA]</scope>
    <source>
        <strain evidence="3 4">CGMCC 1.9161</strain>
    </source>
</reference>